<keyword evidence="2" id="KW-1185">Reference proteome</keyword>
<dbReference type="InterPro" id="IPR025680">
    <property type="entry name" value="DddI"/>
</dbReference>
<dbReference type="STRING" id="95161.SAMN05660874_03425"/>
<dbReference type="Pfam" id="PF14430">
    <property type="entry name" value="Imm1"/>
    <property type="match status" value="1"/>
</dbReference>
<dbReference type="AlphaFoldDB" id="A0A1I6SU73"/>
<dbReference type="EMBL" id="FOZX01000005">
    <property type="protein sequence ID" value="SFS80466.1"/>
    <property type="molecule type" value="Genomic_DNA"/>
</dbReference>
<name>A0A1I6SU73_9PSEU</name>
<sequence>MKQLSVNESSTVVLNSVEELRAALRDEAASGAYCVQLFPDPRSPGEPGLLVGVNGDRGVLVWSHPGLGESLVAVNGTNTEVVWYGFGSEENDFPPNTELPLAVVMAAAAEFLRTGRRPTNVEWCDEDDAWDRRCATAER</sequence>
<accession>A0A1I6SU73</accession>
<gene>
    <name evidence="1" type="ORF">SAMN05660874_03425</name>
</gene>
<evidence type="ECO:0000313" key="2">
    <source>
        <dbReference type="Proteomes" id="UP000198852"/>
    </source>
</evidence>
<dbReference type="Proteomes" id="UP000198852">
    <property type="component" value="Unassembled WGS sequence"/>
</dbReference>
<organism evidence="1 2">
    <name type="scientific">Saccharopolyspora flava</name>
    <dbReference type="NCBI Taxonomy" id="95161"/>
    <lineage>
        <taxon>Bacteria</taxon>
        <taxon>Bacillati</taxon>
        <taxon>Actinomycetota</taxon>
        <taxon>Actinomycetes</taxon>
        <taxon>Pseudonocardiales</taxon>
        <taxon>Pseudonocardiaceae</taxon>
        <taxon>Saccharopolyspora</taxon>
    </lineage>
</organism>
<protein>
    <submittedName>
        <fullName evidence="1">Immunity protein Imm1</fullName>
    </submittedName>
</protein>
<dbReference type="RefSeq" id="WP_175548133.1">
    <property type="nucleotide sequence ID" value="NZ_FOZX01000005.1"/>
</dbReference>
<reference evidence="2" key="1">
    <citation type="submission" date="2016-10" db="EMBL/GenBank/DDBJ databases">
        <authorList>
            <person name="Varghese N."/>
            <person name="Submissions S."/>
        </authorList>
    </citation>
    <scope>NUCLEOTIDE SEQUENCE [LARGE SCALE GENOMIC DNA]</scope>
    <source>
        <strain evidence="2">DSM 44771</strain>
    </source>
</reference>
<proteinExistence type="predicted"/>
<evidence type="ECO:0000313" key="1">
    <source>
        <dbReference type="EMBL" id="SFS80466.1"/>
    </source>
</evidence>